<name>A0A1I7Y7H1_9BILA</name>
<evidence type="ECO:0000313" key="1">
    <source>
        <dbReference type="Proteomes" id="UP000095287"/>
    </source>
</evidence>
<protein>
    <submittedName>
        <fullName evidence="2">F-box domain-containing protein</fullName>
    </submittedName>
</protein>
<accession>A0A1I7Y7H1</accession>
<dbReference type="Proteomes" id="UP000095287">
    <property type="component" value="Unplaced"/>
</dbReference>
<evidence type="ECO:0000313" key="2">
    <source>
        <dbReference type="WBParaSite" id="L893_g1352.t1"/>
    </source>
</evidence>
<proteinExistence type="predicted"/>
<dbReference type="WBParaSite" id="L893_g1352.t1">
    <property type="protein sequence ID" value="L893_g1352.t1"/>
    <property type="gene ID" value="L893_g1352"/>
</dbReference>
<sequence>MENVPFDFINRVVALQKSSDISALRTLHGNFGAVAEEHHKKRFDCYFHFKPLESKCFAVVQPEPREGCCLLTYAEDNAKYIRHLEINMAMVERRGQREVRFDDSVFRRLGKLARSAAYVTLELGNRGDCEDVEKFSNIATKLVHLAPYFNELSAAVGKTSRGFEALASKVLTSDRLRAITIQAPLWHKKFIGELQTVFFKASCELLIIENRQWSIVPGIVDKWCAGNDRYEKKFVCAHGNPNVDLSERFKRQFSFNWKGYDYPQAIGDLQIPPWTREQIEDNIQFEYNPTARFYCLEHPKIPHHFACLTLVIDLDNILDEFDDVQGEFEQLGRDEDDYSDFLKEKVAAMGEADFASRSHFYYLFFC</sequence>
<reference evidence="2" key="1">
    <citation type="submission" date="2016-11" db="UniProtKB">
        <authorList>
            <consortium name="WormBaseParasite"/>
        </authorList>
    </citation>
    <scope>IDENTIFICATION</scope>
</reference>
<dbReference type="AlphaFoldDB" id="A0A1I7Y7H1"/>
<organism evidence="1 2">
    <name type="scientific">Steinernema glaseri</name>
    <dbReference type="NCBI Taxonomy" id="37863"/>
    <lineage>
        <taxon>Eukaryota</taxon>
        <taxon>Metazoa</taxon>
        <taxon>Ecdysozoa</taxon>
        <taxon>Nematoda</taxon>
        <taxon>Chromadorea</taxon>
        <taxon>Rhabditida</taxon>
        <taxon>Tylenchina</taxon>
        <taxon>Panagrolaimomorpha</taxon>
        <taxon>Strongyloidoidea</taxon>
        <taxon>Steinernematidae</taxon>
        <taxon>Steinernema</taxon>
    </lineage>
</organism>
<keyword evidence="1" id="KW-1185">Reference proteome</keyword>